<dbReference type="STRING" id="930152.SAMN05216565_103564"/>
<dbReference type="EMBL" id="FNJU01000003">
    <property type="protein sequence ID" value="SDP54093.1"/>
    <property type="molecule type" value="Genomic_DNA"/>
</dbReference>
<dbReference type="AlphaFoldDB" id="A0A1H0TJ89"/>
<evidence type="ECO:0000313" key="1">
    <source>
        <dbReference type="EMBL" id="SDP54093.1"/>
    </source>
</evidence>
<evidence type="ECO:0008006" key="3">
    <source>
        <dbReference type="Google" id="ProtNLM"/>
    </source>
</evidence>
<sequence length="83" mass="9966">MIEALGYLRESISNYSDEQKDALSIQNKINENRYESETMFIRDLTEDEISFLNNILPDEINYAMNEKDYKRVNELNEVYELLY</sequence>
<dbReference type="Proteomes" id="UP000199159">
    <property type="component" value="Unassembled WGS sequence"/>
</dbReference>
<protein>
    <recommendedName>
        <fullName evidence="3">Sporulation protein</fullName>
    </recommendedName>
</protein>
<evidence type="ECO:0000313" key="2">
    <source>
        <dbReference type="Proteomes" id="UP000199159"/>
    </source>
</evidence>
<organism evidence="1 2">
    <name type="scientific">Litchfieldia salsa</name>
    <dbReference type="NCBI Taxonomy" id="930152"/>
    <lineage>
        <taxon>Bacteria</taxon>
        <taxon>Bacillati</taxon>
        <taxon>Bacillota</taxon>
        <taxon>Bacilli</taxon>
        <taxon>Bacillales</taxon>
        <taxon>Bacillaceae</taxon>
        <taxon>Litchfieldia</taxon>
    </lineage>
</organism>
<gene>
    <name evidence="1" type="ORF">SAMN05216565_103564</name>
</gene>
<dbReference type="Pfam" id="PF17334">
    <property type="entry name" value="CsgA"/>
    <property type="match status" value="1"/>
</dbReference>
<dbReference type="OrthoDB" id="2938007at2"/>
<keyword evidence="2" id="KW-1185">Reference proteome</keyword>
<proteinExistence type="predicted"/>
<dbReference type="InterPro" id="IPR020255">
    <property type="entry name" value="CsgA"/>
</dbReference>
<accession>A0A1H0TJ89</accession>
<name>A0A1H0TJ89_9BACI</name>
<reference evidence="2" key="1">
    <citation type="submission" date="2016-10" db="EMBL/GenBank/DDBJ databases">
        <authorList>
            <person name="Varghese N."/>
            <person name="Submissions S."/>
        </authorList>
    </citation>
    <scope>NUCLEOTIDE SEQUENCE [LARGE SCALE GENOMIC DNA]</scope>
    <source>
        <strain evidence="2">IBRC-M10078</strain>
    </source>
</reference>